<sequence>MARPSRSSTNVNGQGAQLARSASWITWKMDPPAHLFETNEPPSDHDARIVRQIIAQQRERVSSLDGDIARLQSRLRKLEKERREMRERIEVNLTLVSPLRSLPVEVLEDVFWFAIPEPREMSTLDFDRLAPWNVAQVCWRWRDVAQRFPGLWSTICVNLSDTPPTPALLVRQLELTANRPLHIYFSCVASLNLGLKQLAILVQHASRWELADLRILGAAHSDVQAVLKGVQGRMSRLRFLRLEVQSSVLYSQVSPYFRDSSGLRHLTLFDANPGLRFPWKQLASLELTASAETMLRILQQCPNLMECRLRPLNLRDSLLTDKNMLVQLTHLRKFYSTDTRIFELLTLPALTHLFLPHDCTLLVNSLVQRSQCSLQHLYAFEGCSSSMIRGILAQCPAITTLGMQLSSTWELSDILHKLTFKGAFSRWIPGKSVLAPNLTTFGISLTGPLIEDAALEDIFETVEARSENKLRVFGLFLSHSVAGDSSLERLLGRLELLKKRLYTHIEYEDGANSRWAGGCVPALLDREGWRDPIVYLS</sequence>
<dbReference type="EMBL" id="JACAZF010000014">
    <property type="protein sequence ID" value="KAF7290842.1"/>
    <property type="molecule type" value="Genomic_DNA"/>
</dbReference>
<evidence type="ECO:0000256" key="1">
    <source>
        <dbReference type="SAM" id="Coils"/>
    </source>
</evidence>
<name>A0A8H6S1R5_9AGAR</name>
<dbReference type="AlphaFoldDB" id="A0A8H6S1R5"/>
<evidence type="ECO:0000313" key="4">
    <source>
        <dbReference type="Proteomes" id="UP000636479"/>
    </source>
</evidence>
<keyword evidence="1" id="KW-0175">Coiled coil</keyword>
<dbReference type="Pfam" id="PF12937">
    <property type="entry name" value="F-box-like"/>
    <property type="match status" value="1"/>
</dbReference>
<dbReference type="Gene3D" id="1.20.1280.50">
    <property type="match status" value="1"/>
</dbReference>
<dbReference type="SUPFAM" id="SSF81383">
    <property type="entry name" value="F-box domain"/>
    <property type="match status" value="1"/>
</dbReference>
<keyword evidence="4" id="KW-1185">Reference proteome</keyword>
<dbReference type="InterPro" id="IPR001810">
    <property type="entry name" value="F-box_dom"/>
</dbReference>
<evidence type="ECO:0000259" key="2">
    <source>
        <dbReference type="Pfam" id="PF12937"/>
    </source>
</evidence>
<dbReference type="Proteomes" id="UP000636479">
    <property type="component" value="Unassembled WGS sequence"/>
</dbReference>
<dbReference type="GeneID" id="59352220"/>
<comment type="caution">
    <text evidence="3">The sequence shown here is derived from an EMBL/GenBank/DDBJ whole genome shotgun (WGS) entry which is preliminary data.</text>
</comment>
<proteinExistence type="predicted"/>
<dbReference type="RefSeq" id="XP_037214202.1">
    <property type="nucleotide sequence ID" value="XM_037369704.1"/>
</dbReference>
<evidence type="ECO:0000313" key="3">
    <source>
        <dbReference type="EMBL" id="KAF7290842.1"/>
    </source>
</evidence>
<dbReference type="InterPro" id="IPR036047">
    <property type="entry name" value="F-box-like_dom_sf"/>
</dbReference>
<feature type="domain" description="F-box" evidence="2">
    <location>
        <begin position="100"/>
        <end position="157"/>
    </location>
</feature>
<gene>
    <name evidence="3" type="ORF">MIND_01325400</name>
</gene>
<reference evidence="3" key="1">
    <citation type="submission" date="2020-05" db="EMBL/GenBank/DDBJ databases">
        <title>Mycena genomes resolve the evolution of fungal bioluminescence.</title>
        <authorList>
            <person name="Tsai I.J."/>
        </authorList>
    </citation>
    <scope>NUCLEOTIDE SEQUENCE</scope>
    <source>
        <strain evidence="3">171206Taipei</strain>
    </source>
</reference>
<dbReference type="SUPFAM" id="SSF52047">
    <property type="entry name" value="RNI-like"/>
    <property type="match status" value="1"/>
</dbReference>
<accession>A0A8H6S1R5</accession>
<feature type="coiled-coil region" evidence="1">
    <location>
        <begin position="54"/>
        <end position="95"/>
    </location>
</feature>
<organism evidence="3 4">
    <name type="scientific">Mycena indigotica</name>
    <dbReference type="NCBI Taxonomy" id="2126181"/>
    <lineage>
        <taxon>Eukaryota</taxon>
        <taxon>Fungi</taxon>
        <taxon>Dikarya</taxon>
        <taxon>Basidiomycota</taxon>
        <taxon>Agaricomycotina</taxon>
        <taxon>Agaricomycetes</taxon>
        <taxon>Agaricomycetidae</taxon>
        <taxon>Agaricales</taxon>
        <taxon>Marasmiineae</taxon>
        <taxon>Mycenaceae</taxon>
        <taxon>Mycena</taxon>
    </lineage>
</organism>
<protein>
    <submittedName>
        <fullName evidence="3">F-box domain-containing protein</fullName>
    </submittedName>
</protein>
<dbReference type="OrthoDB" id="3365698at2759"/>